<evidence type="ECO:0000256" key="3">
    <source>
        <dbReference type="ARBA" id="ARBA00022475"/>
    </source>
</evidence>
<evidence type="ECO:0000259" key="10">
    <source>
        <dbReference type="Pfam" id="PF21088"/>
    </source>
</evidence>
<dbReference type="RefSeq" id="WP_109359798.1">
    <property type="nucleotide sequence ID" value="NZ_QFRJ01000008.1"/>
</dbReference>
<dbReference type="InterPro" id="IPR045275">
    <property type="entry name" value="MscS_archaea/bacteria_type"/>
</dbReference>
<dbReference type="AlphaFoldDB" id="A0A2U2XBC3"/>
<keyword evidence="4 7" id="KW-0812">Transmembrane</keyword>
<dbReference type="Pfam" id="PF00924">
    <property type="entry name" value="MS_channel_2nd"/>
    <property type="match status" value="1"/>
</dbReference>
<evidence type="ECO:0000256" key="5">
    <source>
        <dbReference type="ARBA" id="ARBA00022989"/>
    </source>
</evidence>
<evidence type="ECO:0000256" key="1">
    <source>
        <dbReference type="ARBA" id="ARBA00004651"/>
    </source>
</evidence>
<feature type="transmembrane region" description="Helical" evidence="7">
    <location>
        <begin position="20"/>
        <end position="41"/>
    </location>
</feature>
<feature type="domain" description="Mechanosensitive ion channel MscS C-terminal" evidence="9">
    <location>
        <begin position="179"/>
        <end position="261"/>
    </location>
</feature>
<proteinExistence type="inferred from homology"/>
<accession>A0A2U2XBC3</accession>
<evidence type="ECO:0000256" key="2">
    <source>
        <dbReference type="ARBA" id="ARBA00008017"/>
    </source>
</evidence>
<dbReference type="Proteomes" id="UP000245370">
    <property type="component" value="Unassembled WGS sequence"/>
</dbReference>
<dbReference type="OrthoDB" id="9809206at2"/>
<feature type="domain" description="Mechanosensitive ion channel transmembrane helices 2/3" evidence="10">
    <location>
        <begin position="65"/>
        <end position="105"/>
    </location>
</feature>
<dbReference type="EMBL" id="QFRJ01000008">
    <property type="protein sequence ID" value="PWH85096.1"/>
    <property type="molecule type" value="Genomic_DNA"/>
</dbReference>
<gene>
    <name evidence="11" type="ORF">DIT68_10690</name>
</gene>
<reference evidence="11 12" key="1">
    <citation type="submission" date="2018-05" db="EMBL/GenBank/DDBJ databases">
        <title>Brumimicrobium oceani sp. nov., isolated from coastal sediment.</title>
        <authorList>
            <person name="Kou Y."/>
        </authorList>
    </citation>
    <scope>NUCLEOTIDE SEQUENCE [LARGE SCALE GENOMIC DNA]</scope>
    <source>
        <strain evidence="11 12">C305</strain>
    </source>
</reference>
<evidence type="ECO:0000313" key="11">
    <source>
        <dbReference type="EMBL" id="PWH85096.1"/>
    </source>
</evidence>
<dbReference type="InterPro" id="IPR049278">
    <property type="entry name" value="MS_channel_C"/>
</dbReference>
<comment type="caution">
    <text evidence="11">The sequence shown here is derived from an EMBL/GenBank/DDBJ whole genome shotgun (WGS) entry which is preliminary data.</text>
</comment>
<keyword evidence="5 7" id="KW-1133">Transmembrane helix</keyword>
<evidence type="ECO:0000256" key="6">
    <source>
        <dbReference type="ARBA" id="ARBA00023136"/>
    </source>
</evidence>
<name>A0A2U2XBC3_9FLAO</name>
<evidence type="ECO:0000313" key="12">
    <source>
        <dbReference type="Proteomes" id="UP000245370"/>
    </source>
</evidence>
<dbReference type="SUPFAM" id="SSF82689">
    <property type="entry name" value="Mechanosensitive channel protein MscS (YggB), C-terminal domain"/>
    <property type="match status" value="1"/>
</dbReference>
<dbReference type="InterPro" id="IPR011014">
    <property type="entry name" value="MscS_channel_TM-2"/>
</dbReference>
<feature type="transmembrane region" description="Helical" evidence="7">
    <location>
        <begin position="90"/>
        <end position="120"/>
    </location>
</feature>
<dbReference type="Pfam" id="PF21088">
    <property type="entry name" value="MS_channel_1st"/>
    <property type="match status" value="1"/>
</dbReference>
<feature type="transmembrane region" description="Helical" evidence="7">
    <location>
        <begin position="61"/>
        <end position="84"/>
    </location>
</feature>
<dbReference type="InterPro" id="IPR008910">
    <property type="entry name" value="MSC_TM_helix"/>
</dbReference>
<dbReference type="InterPro" id="IPR023408">
    <property type="entry name" value="MscS_beta-dom_sf"/>
</dbReference>
<sequence length="279" mass="31547">MNEQFFLELKDKLLDFLWSIGPTFLKALVALVLGVFIIRILKKVLKRFLKRTKTELSLKTFVESLTTFVLYGVLFATVGIILGIETTSFIAMFGGAAIAVGLALQGSLANFAGGVLILAFKPFRVGDLIYVNKTLGVVEQVDILYTRIKTHDGRMVTMPNGNVANSDVDNRTMNNTRRVDLNFRVALNEDVDKIKAIVMEALLVHPDVLKYPEPDIWLDNIEEYNLKITARSWVKSEEYWPMYWIQLENVKKALDAHGIKIPVPKREISYATPAEEPKL</sequence>
<feature type="domain" description="Mechanosensitive ion channel MscS" evidence="8">
    <location>
        <begin position="107"/>
        <end position="171"/>
    </location>
</feature>
<protein>
    <submittedName>
        <fullName evidence="11">Mechanosensitive ion channel protein MscS</fullName>
    </submittedName>
</protein>
<dbReference type="Pfam" id="PF21082">
    <property type="entry name" value="MS_channel_3rd"/>
    <property type="match status" value="1"/>
</dbReference>
<dbReference type="GO" id="GO:0008381">
    <property type="term" value="F:mechanosensitive monoatomic ion channel activity"/>
    <property type="evidence" value="ECO:0007669"/>
    <property type="project" value="InterPro"/>
</dbReference>
<keyword evidence="3" id="KW-1003">Cell membrane</keyword>
<dbReference type="Gene3D" id="2.30.30.60">
    <property type="match status" value="1"/>
</dbReference>
<evidence type="ECO:0000256" key="4">
    <source>
        <dbReference type="ARBA" id="ARBA00022692"/>
    </source>
</evidence>
<dbReference type="Gene3D" id="3.30.70.100">
    <property type="match status" value="1"/>
</dbReference>
<dbReference type="InterPro" id="IPR010920">
    <property type="entry name" value="LSM_dom_sf"/>
</dbReference>
<dbReference type="GO" id="GO:0005886">
    <property type="term" value="C:plasma membrane"/>
    <property type="evidence" value="ECO:0007669"/>
    <property type="project" value="UniProtKB-SubCell"/>
</dbReference>
<comment type="similarity">
    <text evidence="2">Belongs to the MscS (TC 1.A.23) family.</text>
</comment>
<evidence type="ECO:0000259" key="8">
    <source>
        <dbReference type="Pfam" id="PF00924"/>
    </source>
</evidence>
<dbReference type="InterPro" id="IPR049142">
    <property type="entry name" value="MS_channel_1st"/>
</dbReference>
<dbReference type="SUPFAM" id="SSF82861">
    <property type="entry name" value="Mechanosensitive channel protein MscS (YggB), transmembrane region"/>
    <property type="match status" value="1"/>
</dbReference>
<reference evidence="11 12" key="2">
    <citation type="submission" date="2018-05" db="EMBL/GenBank/DDBJ databases">
        <authorList>
            <person name="Lanie J.A."/>
            <person name="Ng W.-L."/>
            <person name="Kazmierczak K.M."/>
            <person name="Andrzejewski T.M."/>
            <person name="Davidsen T.M."/>
            <person name="Wayne K.J."/>
            <person name="Tettelin H."/>
            <person name="Glass J.I."/>
            <person name="Rusch D."/>
            <person name="Podicherti R."/>
            <person name="Tsui H.-C.T."/>
            <person name="Winkler M.E."/>
        </authorList>
    </citation>
    <scope>NUCLEOTIDE SEQUENCE [LARGE SCALE GENOMIC DNA]</scope>
    <source>
        <strain evidence="11 12">C305</strain>
    </source>
</reference>
<organism evidence="11 12">
    <name type="scientific">Brumimicrobium oceani</name>
    <dbReference type="NCBI Taxonomy" id="2100725"/>
    <lineage>
        <taxon>Bacteria</taxon>
        <taxon>Pseudomonadati</taxon>
        <taxon>Bacteroidota</taxon>
        <taxon>Flavobacteriia</taxon>
        <taxon>Flavobacteriales</taxon>
        <taxon>Crocinitomicaceae</taxon>
        <taxon>Brumimicrobium</taxon>
    </lineage>
</organism>
<keyword evidence="6 7" id="KW-0472">Membrane</keyword>
<dbReference type="PANTHER" id="PTHR30221:SF1">
    <property type="entry name" value="SMALL-CONDUCTANCE MECHANOSENSITIVE CHANNEL"/>
    <property type="match status" value="1"/>
</dbReference>
<evidence type="ECO:0000259" key="9">
    <source>
        <dbReference type="Pfam" id="PF21082"/>
    </source>
</evidence>
<dbReference type="InterPro" id="IPR006685">
    <property type="entry name" value="MscS_channel_2nd"/>
</dbReference>
<comment type="subcellular location">
    <subcellularLocation>
        <location evidence="1">Cell membrane</location>
        <topology evidence="1">Multi-pass membrane protein</topology>
    </subcellularLocation>
</comment>
<keyword evidence="12" id="KW-1185">Reference proteome</keyword>
<dbReference type="SUPFAM" id="SSF50182">
    <property type="entry name" value="Sm-like ribonucleoproteins"/>
    <property type="match status" value="1"/>
</dbReference>
<dbReference type="Pfam" id="PF05552">
    <property type="entry name" value="MS_channel_1st_1"/>
    <property type="match status" value="1"/>
</dbReference>
<evidence type="ECO:0000256" key="7">
    <source>
        <dbReference type="SAM" id="Phobius"/>
    </source>
</evidence>
<dbReference type="InterPro" id="IPR011066">
    <property type="entry name" value="MscS_channel_C_sf"/>
</dbReference>
<dbReference type="PANTHER" id="PTHR30221">
    <property type="entry name" value="SMALL-CONDUCTANCE MECHANOSENSITIVE CHANNEL"/>
    <property type="match status" value="1"/>
</dbReference>
<dbReference type="Gene3D" id="1.10.287.1260">
    <property type="match status" value="1"/>
</dbReference>